<sequence length="220" mass="23906">MAAFAMWVWNGLNRILDGSVFVTREPQPPPIDPDAHPYAQAHVETYHGEYRPAYAKKSTTVSPPTYASVAASKPGTAEQLRGVVSPALLFVHLDQARGMGEQDVINTVQAYCSNPSAAKFAPHDMIDIILKFRLTDPAKLAVVNAIISAGWLETNVDATTCRALLATMETDVARLELLRIVSRAMSPLSFQDKDSILFTFQPGGNRTNALGILQGARLLS</sequence>
<dbReference type="AlphaFoldDB" id="F2U8J2"/>
<dbReference type="EMBL" id="GL832964">
    <property type="protein sequence ID" value="EGD72700.1"/>
    <property type="molecule type" value="Genomic_DNA"/>
</dbReference>
<evidence type="ECO:0000313" key="1">
    <source>
        <dbReference type="EMBL" id="EGD72700.1"/>
    </source>
</evidence>
<accession>F2U8J2</accession>
<keyword evidence="2" id="KW-1185">Reference proteome</keyword>
<dbReference type="GeneID" id="16075105"/>
<name>F2U8J2_SALR5</name>
<organism evidence="2">
    <name type="scientific">Salpingoeca rosetta (strain ATCC 50818 / BSB-021)</name>
    <dbReference type="NCBI Taxonomy" id="946362"/>
    <lineage>
        <taxon>Eukaryota</taxon>
        <taxon>Choanoflagellata</taxon>
        <taxon>Craspedida</taxon>
        <taxon>Salpingoecidae</taxon>
        <taxon>Salpingoeca</taxon>
    </lineage>
</organism>
<evidence type="ECO:0000313" key="2">
    <source>
        <dbReference type="Proteomes" id="UP000007799"/>
    </source>
</evidence>
<dbReference type="Proteomes" id="UP000007799">
    <property type="component" value="Unassembled WGS sequence"/>
</dbReference>
<dbReference type="RefSeq" id="XP_004994523.1">
    <property type="nucleotide sequence ID" value="XM_004994466.1"/>
</dbReference>
<dbReference type="KEGG" id="sre:PTSG_04429"/>
<dbReference type="InParanoid" id="F2U8J2"/>
<protein>
    <submittedName>
        <fullName evidence="1">Uncharacterized protein</fullName>
    </submittedName>
</protein>
<proteinExistence type="predicted"/>
<gene>
    <name evidence="1" type="ORF">PTSG_04429</name>
</gene>
<reference evidence="1" key="1">
    <citation type="submission" date="2009-08" db="EMBL/GenBank/DDBJ databases">
        <title>Annotation of Salpingoeca rosetta.</title>
        <authorList>
            <consortium name="The Broad Institute Genome Sequencing Platform"/>
            <person name="Russ C."/>
            <person name="Cuomo C."/>
            <person name="Burger G."/>
            <person name="Gray M.W."/>
            <person name="Holland P.W.H."/>
            <person name="King N."/>
            <person name="Lang F.B.F."/>
            <person name="Roger A.J."/>
            <person name="Ruiz-Trillo I."/>
            <person name="Young S.K."/>
            <person name="Zeng Q."/>
            <person name="Gargeya S."/>
            <person name="Alvarado L."/>
            <person name="Berlin A."/>
            <person name="Chapman S.B."/>
            <person name="Chen Z."/>
            <person name="Freedman E."/>
            <person name="Gellesch M."/>
            <person name="Goldberg J."/>
            <person name="Griggs A."/>
            <person name="Gujja S."/>
            <person name="Heilman E."/>
            <person name="Heiman D."/>
            <person name="Howarth C."/>
            <person name="Mehta T."/>
            <person name="Neiman D."/>
            <person name="Pearson M."/>
            <person name="Roberts A."/>
            <person name="Saif S."/>
            <person name="Shea T."/>
            <person name="Shenoy N."/>
            <person name="Sisk P."/>
            <person name="Stolte C."/>
            <person name="Sykes S."/>
            <person name="White J."/>
            <person name="Yandava C."/>
            <person name="Haas B."/>
            <person name="Nusbaum C."/>
            <person name="Birren B."/>
        </authorList>
    </citation>
    <scope>NUCLEOTIDE SEQUENCE [LARGE SCALE GENOMIC DNA]</scope>
    <source>
        <strain evidence="1">ATCC 50818</strain>
    </source>
</reference>